<dbReference type="KEGG" id="far:ABE41_016615"/>
<proteinExistence type="predicted"/>
<keyword evidence="2" id="KW-1185">Reference proteome</keyword>
<dbReference type="EMBL" id="CP016761">
    <property type="protein sequence ID" value="ANX13635.1"/>
    <property type="molecule type" value="Genomic_DNA"/>
</dbReference>
<dbReference type="InterPro" id="IPR025372">
    <property type="entry name" value="DUF4362"/>
</dbReference>
<dbReference type="STRING" id="255247.ABE41_016615"/>
<evidence type="ECO:0000313" key="2">
    <source>
        <dbReference type="Proteomes" id="UP000077412"/>
    </source>
</evidence>
<organism evidence="1 2">
    <name type="scientific">Fictibacillus arsenicus</name>
    <dbReference type="NCBI Taxonomy" id="255247"/>
    <lineage>
        <taxon>Bacteria</taxon>
        <taxon>Bacillati</taxon>
        <taxon>Bacillota</taxon>
        <taxon>Bacilli</taxon>
        <taxon>Bacillales</taxon>
        <taxon>Fictibacillaceae</taxon>
        <taxon>Fictibacillus</taxon>
    </lineage>
</organism>
<dbReference type="OrthoDB" id="1912370at2"/>
<dbReference type="AlphaFoldDB" id="A0A1B1Z850"/>
<evidence type="ECO:0000313" key="1">
    <source>
        <dbReference type="EMBL" id="ANX13635.1"/>
    </source>
</evidence>
<dbReference type="RefSeq" id="WP_066292734.1">
    <property type="nucleotide sequence ID" value="NZ_CP016761.1"/>
</dbReference>
<evidence type="ECO:0008006" key="3">
    <source>
        <dbReference type="Google" id="ProtNLM"/>
    </source>
</evidence>
<reference evidence="1 2" key="1">
    <citation type="submission" date="2016-08" db="EMBL/GenBank/DDBJ databases">
        <title>Complete genome sequence of Fictibacillus arsenicus G25-54, a strain with toxicity to nematodes and a potential arsenic-resistance activity.</title>
        <authorList>
            <person name="Zheng Z."/>
        </authorList>
    </citation>
    <scope>NUCLEOTIDE SEQUENCE [LARGE SCALE GENOMIC DNA]</scope>
    <source>
        <strain evidence="1 2">G25-54</strain>
    </source>
</reference>
<dbReference type="Proteomes" id="UP000077412">
    <property type="component" value="Chromosome"/>
</dbReference>
<name>A0A1B1Z850_9BACL</name>
<dbReference type="Pfam" id="PF14275">
    <property type="entry name" value="DUF4362"/>
    <property type="match status" value="1"/>
</dbReference>
<accession>A0A1B1Z850</accession>
<sequence length="153" mass="17521">MKILSLVAMITAGIWLNGLYDNGDGKKTALLPIHEPPSEAYNMNEAKKRGDIIWGYEYYNIERFHEFLANTNAKMKDKIRITSYTMEGDPIFKDLVFDGKKYHYTFDNSHDAYAGQDKGIYKDICSEILMEEPAEPAFILNGCSKQVDTTELF</sequence>
<gene>
    <name evidence="1" type="ORF">ABE41_016615</name>
</gene>
<protein>
    <recommendedName>
        <fullName evidence="3">DUF4362 domain-containing protein</fullName>
    </recommendedName>
</protein>